<evidence type="ECO:0000256" key="1">
    <source>
        <dbReference type="ARBA" id="ARBA00004429"/>
    </source>
</evidence>
<evidence type="ECO:0000256" key="6">
    <source>
        <dbReference type="ARBA" id="ARBA00022475"/>
    </source>
</evidence>
<feature type="transmembrane region" description="Helical" evidence="15">
    <location>
        <begin position="109"/>
        <end position="131"/>
    </location>
</feature>
<evidence type="ECO:0000256" key="14">
    <source>
        <dbReference type="ARBA" id="ARBA00045720"/>
    </source>
</evidence>
<keyword evidence="4" id="KW-0813">Transport</keyword>
<evidence type="ECO:0000256" key="11">
    <source>
        <dbReference type="ARBA" id="ARBA00022989"/>
    </source>
</evidence>
<evidence type="ECO:0000256" key="10">
    <source>
        <dbReference type="ARBA" id="ARBA00022914"/>
    </source>
</evidence>
<evidence type="ECO:0000256" key="2">
    <source>
        <dbReference type="ARBA" id="ARBA00008224"/>
    </source>
</evidence>
<evidence type="ECO:0000256" key="12">
    <source>
        <dbReference type="ARBA" id="ARBA00023136"/>
    </source>
</evidence>
<keyword evidence="5" id="KW-0475">Mercuric resistance</keyword>
<evidence type="ECO:0000256" key="7">
    <source>
        <dbReference type="ARBA" id="ARBA00022519"/>
    </source>
</evidence>
<reference evidence="16 17" key="1">
    <citation type="submission" date="2017-04" db="EMBL/GenBank/DDBJ databases">
        <authorList>
            <person name="Afonso C.L."/>
            <person name="Miller P.J."/>
            <person name="Scott M.A."/>
            <person name="Spackman E."/>
            <person name="Goraichik I."/>
            <person name="Dimitrov K.M."/>
            <person name="Suarez D.L."/>
            <person name="Swayne D.E."/>
        </authorList>
    </citation>
    <scope>NUCLEOTIDE SEQUENCE [LARGE SCALE GENOMIC DNA]</scope>
    <source>
        <strain evidence="16 17">USBA 355</strain>
    </source>
</reference>
<dbReference type="STRING" id="560819.SAMN05428998_10913"/>
<dbReference type="InterPro" id="IPR003457">
    <property type="entry name" value="Transprt_MerT"/>
</dbReference>
<keyword evidence="9" id="KW-0479">Metal-binding</keyword>
<organism evidence="16 17">
    <name type="scientific">Tistlia consotensis USBA 355</name>
    <dbReference type="NCBI Taxonomy" id="560819"/>
    <lineage>
        <taxon>Bacteria</taxon>
        <taxon>Pseudomonadati</taxon>
        <taxon>Pseudomonadota</taxon>
        <taxon>Alphaproteobacteria</taxon>
        <taxon>Rhodospirillales</taxon>
        <taxon>Rhodovibrionaceae</taxon>
        <taxon>Tistlia</taxon>
    </lineage>
</organism>
<dbReference type="AlphaFoldDB" id="A0A1Y6BS48"/>
<keyword evidence="6" id="KW-1003">Cell membrane</keyword>
<dbReference type="RefSeq" id="WP_085123082.1">
    <property type="nucleotide sequence ID" value="NZ_FWZX01000009.1"/>
</dbReference>
<evidence type="ECO:0000256" key="9">
    <source>
        <dbReference type="ARBA" id="ARBA00022723"/>
    </source>
</evidence>
<comment type="similarity">
    <text evidence="2">Belongs to the MerT family.</text>
</comment>
<evidence type="ECO:0000256" key="8">
    <source>
        <dbReference type="ARBA" id="ARBA00022692"/>
    </source>
</evidence>
<evidence type="ECO:0000256" key="4">
    <source>
        <dbReference type="ARBA" id="ARBA00022448"/>
    </source>
</evidence>
<comment type="subcellular location">
    <subcellularLocation>
        <location evidence="1">Cell inner membrane</location>
        <topology evidence="1">Multi-pass membrane protein</topology>
    </subcellularLocation>
</comment>
<evidence type="ECO:0000313" key="16">
    <source>
        <dbReference type="EMBL" id="SMF26504.1"/>
    </source>
</evidence>
<sequence>MARSEEALLNAAEDPGQLPADRTRAGWAAAGGLLGAIGASSCCILPLILFSLGAGGAWIGNVTALAPYQPIFIAITLAFLGYAFYAVYWKPRRPCANGAACARPLPRRIVKGALSIATALVAAAVAFPYAAPWLLGIQ</sequence>
<gene>
    <name evidence="16" type="ORF">SAMN05428998_10913</name>
</gene>
<evidence type="ECO:0000313" key="17">
    <source>
        <dbReference type="Proteomes" id="UP000192917"/>
    </source>
</evidence>
<protein>
    <recommendedName>
        <fullName evidence="3">Mercuric transport protein MerT</fullName>
    </recommendedName>
    <alternativeName>
        <fullName evidence="13">Mercury ion transport protein</fullName>
    </alternativeName>
</protein>
<keyword evidence="17" id="KW-1185">Reference proteome</keyword>
<keyword evidence="12 15" id="KW-0472">Membrane</keyword>
<keyword evidence="11 15" id="KW-1133">Transmembrane helix</keyword>
<proteinExistence type="inferred from homology"/>
<dbReference type="GO" id="GO:0005886">
    <property type="term" value="C:plasma membrane"/>
    <property type="evidence" value="ECO:0007669"/>
    <property type="project" value="UniProtKB-SubCell"/>
</dbReference>
<dbReference type="GO" id="GO:0046872">
    <property type="term" value="F:metal ion binding"/>
    <property type="evidence" value="ECO:0007669"/>
    <property type="project" value="UniProtKB-KW"/>
</dbReference>
<dbReference type="Proteomes" id="UP000192917">
    <property type="component" value="Unassembled WGS sequence"/>
</dbReference>
<comment type="function">
    <text evidence="14">Involved in mercury resistance. Probably transfers a mercuric ion from the periplasmic Hg(2+)-binding protein MerP to the cytoplasmic mercuric reductase MerA.</text>
</comment>
<name>A0A1Y6BS48_9PROT</name>
<feature type="transmembrane region" description="Helical" evidence="15">
    <location>
        <begin position="32"/>
        <end position="59"/>
    </location>
</feature>
<evidence type="ECO:0000256" key="5">
    <source>
        <dbReference type="ARBA" id="ARBA00022466"/>
    </source>
</evidence>
<feature type="transmembrane region" description="Helical" evidence="15">
    <location>
        <begin position="71"/>
        <end position="88"/>
    </location>
</feature>
<dbReference type="Pfam" id="PF02411">
    <property type="entry name" value="MerT"/>
    <property type="match status" value="1"/>
</dbReference>
<dbReference type="GO" id="GO:0015097">
    <property type="term" value="F:mercury ion transmembrane transporter activity"/>
    <property type="evidence" value="ECO:0007669"/>
    <property type="project" value="InterPro"/>
</dbReference>
<keyword evidence="7" id="KW-0997">Cell inner membrane</keyword>
<keyword evidence="8 15" id="KW-0812">Transmembrane</keyword>
<evidence type="ECO:0000256" key="15">
    <source>
        <dbReference type="SAM" id="Phobius"/>
    </source>
</evidence>
<keyword evidence="10" id="KW-0476">Mercury</keyword>
<accession>A0A1Y6BS48</accession>
<evidence type="ECO:0000256" key="13">
    <source>
        <dbReference type="ARBA" id="ARBA00030934"/>
    </source>
</evidence>
<dbReference type="EMBL" id="FWZX01000009">
    <property type="protein sequence ID" value="SMF26504.1"/>
    <property type="molecule type" value="Genomic_DNA"/>
</dbReference>
<evidence type="ECO:0000256" key="3">
    <source>
        <dbReference type="ARBA" id="ARBA00017053"/>
    </source>
</evidence>